<gene>
    <name evidence="2" type="ORF">CLSPO_c23000</name>
    <name evidence="3" type="ORF">CRX47_08115</name>
</gene>
<feature type="transmembrane region" description="Helical" evidence="1">
    <location>
        <begin position="160"/>
        <end position="181"/>
    </location>
</feature>
<feature type="transmembrane region" description="Helical" evidence="1">
    <location>
        <begin position="90"/>
        <end position="106"/>
    </location>
</feature>
<evidence type="ECO:0000313" key="4">
    <source>
        <dbReference type="Proteomes" id="UP000033052"/>
    </source>
</evidence>
<dbReference type="KEGG" id="cld:CLSPO_c23000"/>
<evidence type="ECO:0000313" key="2">
    <source>
        <dbReference type="EMBL" id="AKC63020.1"/>
    </source>
</evidence>
<dbReference type="GeneID" id="92938990"/>
<feature type="transmembrane region" description="Helical" evidence="1">
    <location>
        <begin position="38"/>
        <end position="56"/>
    </location>
</feature>
<evidence type="ECO:0000256" key="1">
    <source>
        <dbReference type="SAM" id="Phobius"/>
    </source>
</evidence>
<dbReference type="EMBL" id="PDLH01000007">
    <property type="protein sequence ID" value="PHG99819.1"/>
    <property type="molecule type" value="Genomic_DNA"/>
</dbReference>
<keyword evidence="1" id="KW-0472">Membrane</keyword>
<sequence length="204" mass="21905">MNKLKVKDLVIIGSLNAVMIVLYFVIGGIMSMSPVTNVFYPAVAAIPNGIIMMLLLTKVSKRGVFTISGIIQGLILVLVGAFWILPVCTIIGGIICDFVIMGGNLIKTKTILIRYAVYSGFYTFGVVGPIKIMQPAYIAVCRKHNLPDAYIDTLIKMTSAHMLIFIIIAGVLGGILGASLGQKMLKKHFIKAGLVVGTGCEITK</sequence>
<dbReference type="Proteomes" id="UP000033052">
    <property type="component" value="Chromosome"/>
</dbReference>
<dbReference type="Proteomes" id="UP000223854">
    <property type="component" value="Unassembled WGS sequence"/>
</dbReference>
<feature type="transmembrane region" description="Helical" evidence="1">
    <location>
        <begin position="118"/>
        <end position="140"/>
    </location>
</feature>
<keyword evidence="1" id="KW-1133">Transmembrane helix</keyword>
<organism evidence="2 4">
    <name type="scientific">Clostridium sporogenes</name>
    <dbReference type="NCBI Taxonomy" id="1509"/>
    <lineage>
        <taxon>Bacteria</taxon>
        <taxon>Bacillati</taxon>
        <taxon>Bacillota</taxon>
        <taxon>Clostridia</taxon>
        <taxon>Eubacteriales</taxon>
        <taxon>Clostridiaceae</taxon>
        <taxon>Clostridium</taxon>
    </lineage>
</organism>
<name>A0A7U4LNE9_CLOSG</name>
<keyword evidence="1" id="KW-0812">Transmembrane</keyword>
<keyword evidence="5" id="KW-1185">Reference proteome</keyword>
<reference evidence="3 5" key="3">
    <citation type="submission" date="2017-09" db="EMBL/GenBank/DDBJ databases">
        <title>FDA dAtabase for Regulatory Grade micrObial Sequences (FDA-ARGOS): Supporting development and validation of Infectious Disease Dx tests.</title>
        <authorList>
            <person name="Kerrigan L."/>
            <person name="Long C."/>
            <person name="Tallon L.J."/>
            <person name="Sadzewicz L."/>
            <person name="Ott S."/>
            <person name="Zhao X."/>
            <person name="Nagaraj S."/>
            <person name="Vavikolanu K."/>
            <person name="Aluvathingal J."/>
            <person name="Nadendla S."/>
            <person name="Sichtig H."/>
        </authorList>
    </citation>
    <scope>NUCLEOTIDE SEQUENCE [LARGE SCALE GENOMIC DNA]</scope>
    <source>
        <strain evidence="3 5">FDAARGOS_423</strain>
    </source>
</reference>
<reference evidence="2 4" key="2">
    <citation type="journal article" date="2015" name="PLoS ONE">
        <title>A universal mariner transposon system for forward genetic studies in the genus clostridium.</title>
        <authorList>
            <person name="Zhang Y."/>
            <person name="Grosse-Honebrink A."/>
            <person name="Minton N.P."/>
        </authorList>
    </citation>
    <scope>NUCLEOTIDE SEQUENCE [LARGE SCALE GENOMIC DNA]</scope>
    <source>
        <strain evidence="2 4">NCIMB 10696</strain>
    </source>
</reference>
<feature type="transmembrane region" description="Helical" evidence="1">
    <location>
        <begin position="9"/>
        <end position="32"/>
    </location>
</feature>
<protein>
    <submittedName>
        <fullName evidence="2">Conserved hypothetical integral membrane protein TIGR02185</fullName>
    </submittedName>
</protein>
<proteinExistence type="predicted"/>
<evidence type="ECO:0000313" key="5">
    <source>
        <dbReference type="Proteomes" id="UP000223854"/>
    </source>
</evidence>
<dbReference type="Pfam" id="PF09605">
    <property type="entry name" value="Trep_Strep"/>
    <property type="match status" value="1"/>
</dbReference>
<dbReference type="NCBIfam" id="TIGR02185">
    <property type="entry name" value="Trep_Strep"/>
    <property type="match status" value="1"/>
</dbReference>
<dbReference type="RefSeq" id="WP_033060082.1">
    <property type="nucleotide sequence ID" value="NZ_CBCRVC010000004.1"/>
</dbReference>
<evidence type="ECO:0000313" key="3">
    <source>
        <dbReference type="EMBL" id="PHG99819.1"/>
    </source>
</evidence>
<reference evidence="2" key="1">
    <citation type="submission" date="2014-08" db="EMBL/GenBank/DDBJ databases">
        <authorList>
            <person name="Kubiak A."/>
            <person name="Poehlein A."/>
            <person name="Daniel R."/>
            <person name="Minton N.P."/>
        </authorList>
    </citation>
    <scope>NUCLEOTIDE SEQUENCE</scope>
    <source>
        <strain evidence="2">NCIMB 10696</strain>
    </source>
</reference>
<dbReference type="InterPro" id="IPR011733">
    <property type="entry name" value="CHP02185_IM"/>
</dbReference>
<dbReference type="AlphaFoldDB" id="A0A7U4LNE9"/>
<dbReference type="EMBL" id="CP009225">
    <property type="protein sequence ID" value="AKC63020.1"/>
    <property type="molecule type" value="Genomic_DNA"/>
</dbReference>
<feature type="transmembrane region" description="Helical" evidence="1">
    <location>
        <begin position="63"/>
        <end position="84"/>
    </location>
</feature>
<accession>A0A7U4LNE9</accession>